<keyword evidence="2" id="KW-1185">Reference proteome</keyword>
<reference evidence="1" key="1">
    <citation type="submission" date="2017-08" db="EMBL/GenBank/DDBJ databases">
        <authorList>
            <person name="Polle J.E."/>
            <person name="Barry K."/>
            <person name="Cushman J."/>
            <person name="Schmutz J."/>
            <person name="Tran D."/>
            <person name="Hathwaick L.T."/>
            <person name="Yim W.C."/>
            <person name="Jenkins J."/>
            <person name="Mckie-Krisberg Z.M."/>
            <person name="Prochnik S."/>
            <person name="Lindquist E."/>
            <person name="Dockter R.B."/>
            <person name="Adam C."/>
            <person name="Molina H."/>
            <person name="Bunkerborg J."/>
            <person name="Jin E."/>
            <person name="Buchheim M."/>
            <person name="Magnuson J."/>
        </authorList>
    </citation>
    <scope>NUCLEOTIDE SEQUENCE</scope>
    <source>
        <strain evidence="1">CCAP 19/18</strain>
    </source>
</reference>
<accession>A0ABQ7GG75</accession>
<protein>
    <recommendedName>
        <fullName evidence="3">Encoded protein</fullName>
    </recommendedName>
</protein>
<organism evidence="1 2">
    <name type="scientific">Dunaliella salina</name>
    <name type="common">Green alga</name>
    <name type="synonym">Protococcus salinus</name>
    <dbReference type="NCBI Taxonomy" id="3046"/>
    <lineage>
        <taxon>Eukaryota</taxon>
        <taxon>Viridiplantae</taxon>
        <taxon>Chlorophyta</taxon>
        <taxon>core chlorophytes</taxon>
        <taxon>Chlorophyceae</taxon>
        <taxon>CS clade</taxon>
        <taxon>Chlamydomonadales</taxon>
        <taxon>Dunaliellaceae</taxon>
        <taxon>Dunaliella</taxon>
    </lineage>
</organism>
<proteinExistence type="predicted"/>
<evidence type="ECO:0008006" key="3">
    <source>
        <dbReference type="Google" id="ProtNLM"/>
    </source>
</evidence>
<sequence length="199" mass="22297">MKCVDGHCFRQLKFPRQSKRAQWMAFASNQAFHLCFNICAFHTGLDAHKDQQCNPVSSLKQSLSTQYLVCRSAQLTKAAFGIANHTVPEERISVAGTLEEKELHWEMSFKESHRTYLKVLQDLSRTAGPHTARAWLNRAIEKEVPQKAGAPGQLCKYFAYCSSYAVLPISAVLTSLTLLSTILREPPANLRQQVCLGSV</sequence>
<evidence type="ECO:0000313" key="1">
    <source>
        <dbReference type="EMBL" id="KAF5833608.1"/>
    </source>
</evidence>
<gene>
    <name evidence="1" type="ORF">DUNSADRAFT_10024</name>
</gene>
<comment type="caution">
    <text evidence="1">The sequence shown here is derived from an EMBL/GenBank/DDBJ whole genome shotgun (WGS) entry which is preliminary data.</text>
</comment>
<evidence type="ECO:0000313" key="2">
    <source>
        <dbReference type="Proteomes" id="UP000815325"/>
    </source>
</evidence>
<dbReference type="Proteomes" id="UP000815325">
    <property type="component" value="Unassembled WGS sequence"/>
</dbReference>
<name>A0ABQ7GG75_DUNSA</name>
<dbReference type="EMBL" id="MU069801">
    <property type="protein sequence ID" value="KAF5833608.1"/>
    <property type="molecule type" value="Genomic_DNA"/>
</dbReference>